<dbReference type="PANTHER" id="PTHR45527">
    <property type="entry name" value="NONRIBOSOMAL PEPTIDE SYNTHETASE"/>
    <property type="match status" value="1"/>
</dbReference>
<dbReference type="Gene3D" id="1.10.1200.10">
    <property type="entry name" value="ACP-like"/>
    <property type="match status" value="2"/>
</dbReference>
<comment type="caution">
    <text evidence="8">The sequence shown here is derived from an EMBL/GenBank/DDBJ whole genome shotgun (WGS) entry which is preliminary data.</text>
</comment>
<dbReference type="SUPFAM" id="SSF56801">
    <property type="entry name" value="Acetyl-CoA synthetase-like"/>
    <property type="match status" value="3"/>
</dbReference>
<dbReference type="FunFam" id="3.40.50.12780:FF:000012">
    <property type="entry name" value="Non-ribosomal peptide synthetase"/>
    <property type="match status" value="3"/>
</dbReference>
<proteinExistence type="inferred from homology"/>
<dbReference type="Gene3D" id="3.30.300.30">
    <property type="match status" value="3"/>
</dbReference>
<dbReference type="GO" id="GO:0031177">
    <property type="term" value="F:phosphopantetheine binding"/>
    <property type="evidence" value="ECO:0007669"/>
    <property type="project" value="TreeGrafter"/>
</dbReference>
<evidence type="ECO:0000256" key="5">
    <source>
        <dbReference type="ARBA" id="ARBA00022737"/>
    </source>
</evidence>
<dbReference type="Gene3D" id="3.40.50.980">
    <property type="match status" value="4"/>
</dbReference>
<dbReference type="Pfam" id="PF00501">
    <property type="entry name" value="AMP-binding"/>
    <property type="match status" value="3"/>
</dbReference>
<dbReference type="InterPro" id="IPR020845">
    <property type="entry name" value="AMP-binding_CS"/>
</dbReference>
<dbReference type="CDD" id="cd12116">
    <property type="entry name" value="A_NRPS_Ta1_like"/>
    <property type="match status" value="1"/>
</dbReference>
<dbReference type="RefSeq" id="WP_085729155.1">
    <property type="nucleotide sequence ID" value="NZ_NBYN01000066.1"/>
</dbReference>
<dbReference type="InterPro" id="IPR042099">
    <property type="entry name" value="ANL_N_sf"/>
</dbReference>
<evidence type="ECO:0000256" key="1">
    <source>
        <dbReference type="ARBA" id="ARBA00001957"/>
    </source>
</evidence>
<dbReference type="InterPro" id="IPR000873">
    <property type="entry name" value="AMP-dep_synth/lig_dom"/>
</dbReference>
<dbReference type="PROSITE" id="PS00455">
    <property type="entry name" value="AMP_BINDING"/>
    <property type="match status" value="3"/>
</dbReference>
<dbReference type="FunFam" id="3.40.50.980:FF:000002">
    <property type="entry name" value="Enterobactin synthetase component F"/>
    <property type="match status" value="2"/>
</dbReference>
<dbReference type="NCBIfam" id="TIGR01720">
    <property type="entry name" value="NRPS-para261"/>
    <property type="match status" value="1"/>
</dbReference>
<feature type="domain" description="Carrier" evidence="7">
    <location>
        <begin position="992"/>
        <end position="1066"/>
    </location>
</feature>
<dbReference type="PROSITE" id="PS50075">
    <property type="entry name" value="CARRIER"/>
    <property type="match status" value="3"/>
</dbReference>
<keyword evidence="4" id="KW-0597">Phosphoprotein</keyword>
<dbReference type="SUPFAM" id="SSF47336">
    <property type="entry name" value="ACP-like"/>
    <property type="match status" value="3"/>
</dbReference>
<dbReference type="Gene3D" id="3.30.559.10">
    <property type="entry name" value="Chloramphenicol acetyltransferase-like domain"/>
    <property type="match status" value="4"/>
</dbReference>
<keyword evidence="5" id="KW-0677">Repeat</keyword>
<dbReference type="GO" id="GO:0003824">
    <property type="term" value="F:catalytic activity"/>
    <property type="evidence" value="ECO:0007669"/>
    <property type="project" value="UniProtKB-KW"/>
</dbReference>
<dbReference type="GO" id="GO:0017000">
    <property type="term" value="P:antibiotic biosynthetic process"/>
    <property type="evidence" value="ECO:0007669"/>
    <property type="project" value="UniProtKB-KW"/>
</dbReference>
<dbReference type="PROSITE" id="PS00012">
    <property type="entry name" value="PHOSPHOPANTETHEINE"/>
    <property type="match status" value="1"/>
</dbReference>
<protein>
    <submittedName>
        <fullName evidence="8">Non-ribosomal peptide synthetase</fullName>
    </submittedName>
</protein>
<dbReference type="InterPro" id="IPR001242">
    <property type="entry name" value="Condensation_dom"/>
</dbReference>
<evidence type="ECO:0000256" key="4">
    <source>
        <dbReference type="ARBA" id="ARBA00022553"/>
    </source>
</evidence>
<dbReference type="Gene3D" id="3.40.50.1820">
    <property type="entry name" value="alpha/beta hydrolase"/>
    <property type="match status" value="1"/>
</dbReference>
<dbReference type="GO" id="GO:0043041">
    <property type="term" value="P:amino acid activation for nonribosomal peptide biosynthetic process"/>
    <property type="evidence" value="ECO:0007669"/>
    <property type="project" value="TreeGrafter"/>
</dbReference>
<evidence type="ECO:0000313" key="9">
    <source>
        <dbReference type="Proteomes" id="UP000192997"/>
    </source>
</evidence>
<evidence type="ECO:0000256" key="2">
    <source>
        <dbReference type="ARBA" id="ARBA00006432"/>
    </source>
</evidence>
<dbReference type="InterPro" id="IPR010071">
    <property type="entry name" value="AA_adenyl_dom"/>
</dbReference>
<comment type="cofactor">
    <cofactor evidence="1">
        <name>pantetheine 4'-phosphate</name>
        <dbReference type="ChEBI" id="CHEBI:47942"/>
    </cofactor>
</comment>
<sequence>MTGLKDKIEDIFPLTPLQKGLLFHTLYEPQSGVYFEQLHCQLQGEVSLVAVRQAWQTLVDRHSILRTAIVTKGQTEPVQVVFRHLTFNIAEEDWRGLSDDAQKEYLNQFLEADKHKGFVLNRPPLMRVTLIRLREDIWQLVWSHHHIILDGWSWPILLKEFLMLHKAAKENVAISLPRVRPYTDFIAWLKQRNHQESKKFWQQYMLGFESATPLLMISKTRINSKFKSGEITTEFSPEKTDLLDKLARNCSVTLNTVIQGAWAILLNRYSRSNDVVYGITVAGRPPEIPGVETMIGPFINTLPLRVLISGEETLDYWLQNLQSQVALMRQFEHTSLSDIQGWSDIPRGKQLFESLLAFENFPVDKSLKASDFGLNVPESYFSESTHYPITLVVIPGNVISLKLSYNENRFDASTMKLLLQQFSDLLLNMTGNPRAFLRDISLLGYQEKQYLMEKREPSELPPAQVTINEVFAQSVSIYPERIALSYEDKKFTYQQLDQSSNTIANYLHTLGIGSEKRVVICLERTPELIIAMLSVVKAGGVYVPVDPTYPPDRIEFIIDDCNAGVIITTSNIDLEFPDRIIRINLDTLDINTTYVNIFTNKLNTSLSIGTEPSVINLNPDSGAYIIYTSGSTGKPKGVLVTHNNVTRLFKSTEDWFKFNQEDVWTFFHSFAFDFSVWEIWGALLYGGRLVIVPYCVSRNPQAFVQLLREQEVTVLNQTPSAFIQMLACQDLADGFCSLRYIIFGGEALNLGSLSPWFERYGENPTRLVNMYGITETTVHVTYRPITKQDVDNSSGSLIGKPIPDLHISILDPDGNHLPKGVIGEMYVGGAGVARGYLNRPELTAERFIQDRLKPNSRLYRTGDLGRFLPDGDLEYLGRIDSQVKIRGFRIEIGEIENALAQIPDVQENVVIVTTDDKTSEKRLVAYLVCTVEKQPTVKSIREHLQSYLPEYMIPSQIVYLEEFPLTANGKVDRKSLPVPQITRENLGIEFVAPVTEIEQQLASIWHQVLEVEKIGRFDNYFVLGGDSIRSIRVCSLAQSIGLNLKIEQIFSHPVLAELAAFLETVPAAKTQNCYEAPFTLIAAEDREKLATIADDAYPLAQLQAGMLFHGEYSQTSTTYHDLFSFRVRISFSLEIWQQAYTEMFDRHPVLRTAFFLGEFSQPLQAIVKDVSARIIFTDLRDLSASAQEDYIEAFIEQEQASRFAYNKAPLIRFHIHQLENDVVEATLVIHHAIMDGWSFANFLYELTGLYLQKMGRGIPALPSASGLEYSQFIALEKQALQDQKQKEFWQQQLLEIPFTKLPRLPIMTSWEFIPKVGKVDITLTQTTSQGLKDISHDLGVPLRTVLLALHLHILSIFSGEEEIVTGLVSNGRPDTTDSDRVLGLFLNTLPLRMKLPHGSWVELVKKTWQAEQAIMPNRRFPLAELQRLNSNLPLYETSFNFIHFHVYQGLLNWRDIELLQSKSFEETNIPFAVTWNQEVGTANISLNITYNHSEFTQEQVDNIASCYRTCADLLTQNPLSDREFLLTPQEVITAEQLSTSQTITPVHEIITEQAALNPDVIAVVHEGKSWTYQQLNERANQLARFLQHQGVSQEKPVGICLERSLDMVCAMMGVLKAGSCYVPIDPYYPSVRIQSMLEDAKVHLLLTHSNLKIDCLKSTSQENTHKIIFLDTCSREIEAESLENLKVPVLANNIAYIIFTSGSTGRAKGVAIPHGALISHQNWFLENFGVNNRDVVLQKTPFSFDASVWEFWTPLMVGAKLVMAKPGGHQDPLYLIRTIQQENITLLQLVPSFLEVILSEAEFSQCTSLRLVFSGGEMLKTPAWQKFREKLSVPLVNLYGPTETTIDISFHHCRENENNHQIPIGEPVSNSKLYILNSLMHPVPIGTPGNLFVSGCQLARGYWNMPAMTAERFLPDPFVPGQRMYHTGDRARYLPDGKIEFLGRVDQQVKIRGFRIEINEIIAALEKQSWVHRAVVRAISGSQNSPRLVAYLELTTTSAPDNWQKILRLELAQILPEYMIPALFFKVDSWPLLANSKIDINSLPDPEFPTTTAYQDYIAPQTEAQKMLVTLWQQVLKVPRLSIHDNFFELGGDSIIGLQIIAKARDLGFYFTPQDLFKYPQVADLAAQVRKLEDHSFNLPTIITGEIPFTPIQKWFFQQSLAHPEYWNQAILLDIKPPFNMDNCQKSIKQIVNKHSVFQLRFRQTETGWIQELGHSSQRINWDFIDLTDTPEYELSGQLQTIATKFQGQLNLETGLLFRVVYFQTPVTTNDKILLIIHHLIVDGVSWRVILQDFAENLAQDTPPISPKSKVSVGFPQWSYYLHQVSANMIADTNINWQSDVDFWKNQIAANFALPLDFSENHNKENSADQIEFTLTEAETDKLLLEIPQTRKVRIQEVLLTALAVTVLEWTGQSEMTIALETHGRESTAEVDISDSVGWFTSIFPYKLTTQSQSNDILRHLVGIKQQLSRLPNNGLSYGIISQKPEYVDVLPPIPPGIIFNYLGQFDEQFPPNAPFALAKEDTGISRHPENQRAFQLEITGLVVNGKLQMRFGFSKNLHHEATIRHVADIYQRCLQNLLTICEQEFTSWVPEDFPLVNLNQEQLNIVVSGVTDLQDVYPLAPVQEGILFHTNYEVEKDIYLQQVTGNIIGNLNIELFKNAWEKCISRHSSLRTSFIWRSLPRPLARVHSRVKLPFIYEDWSSIDHWEQKWADFLTRDRQEGLSTEIAPLMRLSLFRTDHEKWRFCWTHHHVLLDGWSLPLVFEDVIAFYQAQQNQRDLNLPKLPNYRSFISWLNGKPIEEAKVFWRGQLMGLESATSLGLTTQKLAPTEDYQILQATLEPKIYSQLKTYANKHQITVSTLVKAAWAILLNKYSRGEEVIFGVTVSGRPAELSGFERMVGLFINTLPLRLSLQADLPMYQWLKSVSDRILSINEYSSSSLVDIQGWSGINRGDPLFESIVIYENYPLSENLDPGDLLINSVESLEKNHYPVSVYALPGKEDLTLKVAFQKSTGTREERHQILQYIVDILTTFATKSPEFLGEICLPTSSSIPIIPQILPVVTLLDLFNQVVLESPDSPAVLHGEKYLTYRELNNQANQVAQALMQLGVKRETLVAVCLERHGGLAVALLGIMKAGATYLPMDPNLPTERWKWIIDDSQATIILTESSIVSQLPESSATILLLDAIKTIPQQQIVISPHPLDLAYIIYTSGSTGRPKGVQIQHQSLLNFLLSFREKLQLTPTDTLVAVTTISFDIAGLEILLPLISGAKLVVANRETTQDGFKLADLLQRSQATIMQATPTTWQLLLTTDWQPKNPFSAICGGEAIPQELATSLLTLGINLWNVYGPTETTIWSSIKKLEKPQDAVSIGKEIANTCLYILDSCLNPVPQGIIGELYIGGIGLARGYQNNPKLTSEKFVPNPFSQEPGSRLYRTGDLARWLSDGEIEFLGRIDYQVKIRGHRIELGEIETVLSSHPAINQAIVQAIGDTAADKKLVAYLVAKNQPPTIEELRLYLSAKLSNYMIPSAWVFIDKVPLTPNNKINRRALPIPDYTEEQSEYLAPRNPIEEALAYIWQELLKLEKVGVKDNFFYLGGHSLLAGQFHGYIKKVFAIDLGLRELFDAVTIERIAILLIEKESKLGNTEKIAKAFLRIKAMTPEEKAKLVQKSKLEGQN</sequence>
<gene>
    <name evidence="8" type="ORF">B7O87_14720</name>
</gene>
<dbReference type="CDD" id="cd17643">
    <property type="entry name" value="A_NRPS_Cytc1-like"/>
    <property type="match status" value="1"/>
</dbReference>
<dbReference type="Gene3D" id="2.30.38.10">
    <property type="entry name" value="Luciferase, Domain 3"/>
    <property type="match status" value="2"/>
</dbReference>
<dbReference type="InterPro" id="IPR036736">
    <property type="entry name" value="ACP-like_sf"/>
</dbReference>
<dbReference type="InterPro" id="IPR006162">
    <property type="entry name" value="Ppantetheine_attach_site"/>
</dbReference>
<dbReference type="FunFam" id="2.30.38.10:FF:000001">
    <property type="entry name" value="Non-ribosomal peptide synthetase PvdI"/>
    <property type="match status" value="2"/>
</dbReference>
<dbReference type="FunFam" id="3.40.50.980:FF:000001">
    <property type="entry name" value="Non-ribosomal peptide synthetase"/>
    <property type="match status" value="3"/>
</dbReference>
<dbReference type="InterPro" id="IPR009081">
    <property type="entry name" value="PP-bd_ACP"/>
</dbReference>
<dbReference type="Proteomes" id="UP000192997">
    <property type="component" value="Unassembled WGS sequence"/>
</dbReference>
<keyword evidence="3" id="KW-0596">Phosphopantetheine</keyword>
<dbReference type="GO" id="GO:0005829">
    <property type="term" value="C:cytosol"/>
    <property type="evidence" value="ECO:0007669"/>
    <property type="project" value="TreeGrafter"/>
</dbReference>
<dbReference type="SUPFAM" id="SSF52777">
    <property type="entry name" value="CoA-dependent acyltransferases"/>
    <property type="match status" value="8"/>
</dbReference>
<dbReference type="InterPro" id="IPR045851">
    <property type="entry name" value="AMP-bd_C_sf"/>
</dbReference>
<feature type="domain" description="Carrier" evidence="7">
    <location>
        <begin position="2059"/>
        <end position="2133"/>
    </location>
</feature>
<dbReference type="NCBIfam" id="TIGR01733">
    <property type="entry name" value="AA-adenyl-dom"/>
    <property type="match status" value="3"/>
</dbReference>
<dbReference type="Gene3D" id="3.40.50.12780">
    <property type="entry name" value="N-terminal domain of ligase-like"/>
    <property type="match status" value="1"/>
</dbReference>
<name>A0A1X4G3E8_9CYAN</name>
<dbReference type="InterPro" id="IPR010060">
    <property type="entry name" value="NRPS_synth"/>
</dbReference>
<keyword evidence="6" id="KW-0045">Antibiotic biosynthesis</keyword>
<evidence type="ECO:0000256" key="6">
    <source>
        <dbReference type="ARBA" id="ARBA00023194"/>
    </source>
</evidence>
<dbReference type="CDD" id="cd05930">
    <property type="entry name" value="A_NRPS"/>
    <property type="match status" value="1"/>
</dbReference>
<dbReference type="Pfam" id="PF00550">
    <property type="entry name" value="PP-binding"/>
    <property type="match status" value="3"/>
</dbReference>
<dbReference type="EMBL" id="NBYN01000066">
    <property type="protein sequence ID" value="OSO88015.1"/>
    <property type="molecule type" value="Genomic_DNA"/>
</dbReference>
<dbReference type="InterPro" id="IPR029058">
    <property type="entry name" value="AB_hydrolase_fold"/>
</dbReference>
<dbReference type="PANTHER" id="PTHR45527:SF14">
    <property type="entry name" value="PLIPASTATIN SYNTHASE SUBUNIT B"/>
    <property type="match status" value="1"/>
</dbReference>
<accession>A0A1X4G3E8</accession>
<dbReference type="Gene3D" id="3.30.559.30">
    <property type="entry name" value="Nonribosomal peptide synthetase, condensation domain"/>
    <property type="match status" value="4"/>
</dbReference>
<dbReference type="FunFam" id="3.30.300.30:FF:000010">
    <property type="entry name" value="Enterobactin synthetase component F"/>
    <property type="match status" value="2"/>
</dbReference>
<dbReference type="NCBIfam" id="NF003417">
    <property type="entry name" value="PRK04813.1"/>
    <property type="match status" value="3"/>
</dbReference>
<comment type="similarity">
    <text evidence="2">Belongs to the ATP-dependent AMP-binding enzyme family.</text>
</comment>
<dbReference type="Pfam" id="PF13193">
    <property type="entry name" value="AMP-binding_C"/>
    <property type="match status" value="2"/>
</dbReference>
<dbReference type="FunFam" id="1.10.1200.10:FF:000005">
    <property type="entry name" value="Nonribosomal peptide synthetase 1"/>
    <property type="match status" value="2"/>
</dbReference>
<feature type="domain" description="Carrier" evidence="7">
    <location>
        <begin position="3558"/>
        <end position="3633"/>
    </location>
</feature>
<dbReference type="CDD" id="cd19543">
    <property type="entry name" value="DCL_NRPS"/>
    <property type="match status" value="2"/>
</dbReference>
<reference evidence="9" key="1">
    <citation type="submission" date="2017-04" db="EMBL/GenBank/DDBJ databases">
        <authorList>
            <person name="Abreu V.A."/>
            <person name="Popin R.V."/>
            <person name="Rigonato J."/>
            <person name="Andreote A.P."/>
            <person name="Schaker P.C."/>
            <person name="Hoff-Risseti C."/>
            <person name="Alvarenga D.O."/>
            <person name="Varani A.M."/>
            <person name="Fiore M.F."/>
        </authorList>
    </citation>
    <scope>NUCLEOTIDE SEQUENCE [LARGE SCALE GENOMIC DNA]</scope>
    <source>
        <strain evidence="9">CENA303</strain>
    </source>
</reference>
<organism evidence="8 9">
    <name type="scientific">Cylindrospermopsis raciborskii CENA303</name>
    <dbReference type="NCBI Taxonomy" id="1170769"/>
    <lineage>
        <taxon>Bacteria</taxon>
        <taxon>Bacillati</taxon>
        <taxon>Cyanobacteriota</taxon>
        <taxon>Cyanophyceae</taxon>
        <taxon>Nostocales</taxon>
        <taxon>Aphanizomenonaceae</taxon>
        <taxon>Cylindrospermopsis</taxon>
    </lineage>
</organism>
<evidence type="ECO:0000259" key="7">
    <source>
        <dbReference type="PROSITE" id="PS50075"/>
    </source>
</evidence>
<evidence type="ECO:0000256" key="3">
    <source>
        <dbReference type="ARBA" id="ARBA00022450"/>
    </source>
</evidence>
<dbReference type="Pfam" id="PF00668">
    <property type="entry name" value="Condensation"/>
    <property type="match status" value="4"/>
</dbReference>
<evidence type="ECO:0000313" key="8">
    <source>
        <dbReference type="EMBL" id="OSO88015.1"/>
    </source>
</evidence>
<dbReference type="GO" id="GO:0008610">
    <property type="term" value="P:lipid biosynthetic process"/>
    <property type="evidence" value="ECO:0007669"/>
    <property type="project" value="UniProtKB-ARBA"/>
</dbReference>
<dbReference type="InterPro" id="IPR025110">
    <property type="entry name" value="AMP-bd_C"/>
</dbReference>
<dbReference type="GO" id="GO:0044550">
    <property type="term" value="P:secondary metabolite biosynthetic process"/>
    <property type="evidence" value="ECO:0007669"/>
    <property type="project" value="UniProtKB-ARBA"/>
</dbReference>
<dbReference type="InterPro" id="IPR023213">
    <property type="entry name" value="CAT-like_dom_sf"/>
</dbReference>